<feature type="region of interest" description="Disordered" evidence="9">
    <location>
        <begin position="325"/>
        <end position="349"/>
    </location>
</feature>
<evidence type="ECO:0000256" key="9">
    <source>
        <dbReference type="SAM" id="MobiDB-lite"/>
    </source>
</evidence>
<feature type="binding site" evidence="8">
    <location>
        <position position="117"/>
    </location>
    <ligand>
        <name>S-adenosyl-L-methionine</name>
        <dbReference type="ChEBI" id="CHEBI:59789"/>
    </ligand>
</feature>
<dbReference type="EC" id="2.1.1.-" evidence="8"/>
<name>A0A0B7A9E8_9EUPU</name>
<evidence type="ECO:0000256" key="2">
    <source>
        <dbReference type="ARBA" id="ARBA00022517"/>
    </source>
</evidence>
<feature type="domain" description="DUF3381" evidence="12">
    <location>
        <begin position="233"/>
        <end position="392"/>
    </location>
</feature>
<feature type="compositionally biased region" description="Acidic residues" evidence="9">
    <location>
        <begin position="470"/>
        <end position="503"/>
    </location>
</feature>
<feature type="compositionally biased region" description="Basic residues" evidence="9">
    <location>
        <begin position="379"/>
        <end position="390"/>
    </location>
</feature>
<reference evidence="13" key="1">
    <citation type="submission" date="2014-12" db="EMBL/GenBank/DDBJ databases">
        <title>Insight into the proteome of Arion vulgaris.</title>
        <authorList>
            <person name="Aradska J."/>
            <person name="Bulat T."/>
            <person name="Smidak R."/>
            <person name="Sarate P."/>
            <person name="Gangsoo J."/>
            <person name="Sialana F."/>
            <person name="Bilban M."/>
            <person name="Lubec G."/>
        </authorList>
    </citation>
    <scope>NUCLEOTIDE SEQUENCE</scope>
    <source>
        <tissue evidence="13">Skin</tissue>
    </source>
</reference>
<feature type="compositionally biased region" description="Basic residues" evidence="9">
    <location>
        <begin position="786"/>
        <end position="800"/>
    </location>
</feature>
<feature type="compositionally biased region" description="Acidic residues" evidence="9">
    <location>
        <begin position="536"/>
        <end position="549"/>
    </location>
</feature>
<evidence type="ECO:0000256" key="4">
    <source>
        <dbReference type="ARBA" id="ARBA00022603"/>
    </source>
</evidence>
<proteinExistence type="inferred from homology"/>
<evidence type="ECO:0000256" key="6">
    <source>
        <dbReference type="ARBA" id="ARBA00022691"/>
    </source>
</evidence>
<feature type="binding site" evidence="8">
    <location>
        <position position="76"/>
    </location>
    <ligand>
        <name>S-adenosyl-L-methionine</name>
        <dbReference type="ChEBI" id="CHEBI:59789"/>
    </ligand>
</feature>
<feature type="binding site" evidence="8">
    <location>
        <position position="92"/>
    </location>
    <ligand>
        <name>S-adenosyl-L-methionine</name>
        <dbReference type="ChEBI" id="CHEBI:59789"/>
    </ligand>
</feature>
<feature type="compositionally biased region" description="Basic and acidic residues" evidence="9">
    <location>
        <begin position="421"/>
        <end position="432"/>
    </location>
</feature>
<dbReference type="GO" id="GO:0000466">
    <property type="term" value="P:maturation of 5.8S rRNA from tricistronic rRNA transcript (SSU-rRNA, 5.8S rRNA, LSU-rRNA)"/>
    <property type="evidence" value="ECO:0007669"/>
    <property type="project" value="TreeGrafter"/>
</dbReference>
<dbReference type="Pfam" id="PF11861">
    <property type="entry name" value="DUF3381"/>
    <property type="match status" value="1"/>
</dbReference>
<feature type="compositionally biased region" description="Basic and acidic residues" evidence="9">
    <location>
        <begin position="452"/>
        <end position="461"/>
    </location>
</feature>
<dbReference type="AlphaFoldDB" id="A0A0B7A9E8"/>
<dbReference type="FunFam" id="3.40.50.150:FF:000004">
    <property type="entry name" value="AdoMet-dependent rRNA methyltransferase SPB1"/>
    <property type="match status" value="1"/>
</dbReference>
<feature type="region of interest" description="Disordered" evidence="9">
    <location>
        <begin position="379"/>
        <end position="518"/>
    </location>
</feature>
<evidence type="ECO:0000256" key="3">
    <source>
        <dbReference type="ARBA" id="ARBA00022552"/>
    </source>
</evidence>
<keyword evidence="3 8" id="KW-0698">rRNA processing</keyword>
<dbReference type="HAMAP" id="MF_01547">
    <property type="entry name" value="RNA_methyltr_E"/>
    <property type="match status" value="1"/>
</dbReference>
<keyword evidence="4 8" id="KW-0489">Methyltransferase</keyword>
<dbReference type="PANTHER" id="PTHR10920:SF13">
    <property type="entry name" value="PRE-RRNA 2'-O-RIBOSE RNA METHYLTRANSFERASE FTSJ3"/>
    <property type="match status" value="1"/>
</dbReference>
<dbReference type="InterPro" id="IPR029063">
    <property type="entry name" value="SAM-dependent_MTases_sf"/>
</dbReference>
<evidence type="ECO:0000256" key="1">
    <source>
        <dbReference type="ARBA" id="ARBA00004604"/>
    </source>
</evidence>
<feature type="region of interest" description="Disordered" evidence="9">
    <location>
        <begin position="783"/>
        <end position="835"/>
    </location>
</feature>
<evidence type="ECO:0000256" key="7">
    <source>
        <dbReference type="ARBA" id="ARBA00023242"/>
    </source>
</evidence>
<feature type="compositionally biased region" description="Acidic residues" evidence="9">
    <location>
        <begin position="338"/>
        <end position="349"/>
    </location>
</feature>
<dbReference type="InterPro" id="IPR024576">
    <property type="entry name" value="rRNA_MeTfrase_Spb1_DUF3381"/>
</dbReference>
<evidence type="ECO:0000259" key="11">
    <source>
        <dbReference type="Pfam" id="PF07780"/>
    </source>
</evidence>
<accession>A0A0B7A9E8</accession>
<feature type="compositionally biased region" description="Basic and acidic residues" evidence="9">
    <location>
        <begin position="581"/>
        <end position="592"/>
    </location>
</feature>
<feature type="compositionally biased region" description="Basic and acidic residues" evidence="9">
    <location>
        <begin position="801"/>
        <end position="821"/>
    </location>
</feature>
<dbReference type="Pfam" id="PF07780">
    <property type="entry name" value="Spb1_C"/>
    <property type="match status" value="1"/>
</dbReference>
<dbReference type="GO" id="GO:0016435">
    <property type="term" value="F:rRNA (guanine) methyltransferase activity"/>
    <property type="evidence" value="ECO:0007669"/>
    <property type="project" value="TreeGrafter"/>
</dbReference>
<evidence type="ECO:0000256" key="8">
    <source>
        <dbReference type="HAMAP-Rule" id="MF_03163"/>
    </source>
</evidence>
<comment type="similarity">
    <text evidence="8">Belongs to the class I-like SAM-binding methyltransferase superfamily. RNA methyltransferase RlmE family. SPB1 subfamily.</text>
</comment>
<feature type="binding site" evidence="8">
    <location>
        <position position="56"/>
    </location>
    <ligand>
        <name>S-adenosyl-L-methionine</name>
        <dbReference type="ChEBI" id="CHEBI:59789"/>
    </ligand>
</feature>
<dbReference type="SUPFAM" id="SSF53335">
    <property type="entry name" value="S-adenosyl-L-methionine-dependent methyltransferases"/>
    <property type="match status" value="1"/>
</dbReference>
<dbReference type="InterPro" id="IPR028589">
    <property type="entry name" value="SPB1-like"/>
</dbReference>
<feature type="binding site" evidence="8">
    <location>
        <position position="58"/>
    </location>
    <ligand>
        <name>S-adenosyl-L-methionine</name>
        <dbReference type="ChEBI" id="CHEBI:59789"/>
    </ligand>
</feature>
<dbReference type="GO" id="GO:0000463">
    <property type="term" value="P:maturation of LSU-rRNA from tricistronic rRNA transcript (SSU-rRNA, 5.8S rRNA, LSU-rRNA)"/>
    <property type="evidence" value="ECO:0007669"/>
    <property type="project" value="TreeGrafter"/>
</dbReference>
<evidence type="ECO:0000256" key="5">
    <source>
        <dbReference type="ARBA" id="ARBA00022679"/>
    </source>
</evidence>
<feature type="compositionally biased region" description="Basic residues" evidence="9">
    <location>
        <begin position="822"/>
        <end position="835"/>
    </location>
</feature>
<comment type="catalytic activity">
    <reaction evidence="8">
        <text>a ribonucleotide in rRNA + S-adenosyl-L-methionine = a 2'-O-methylribonucleotide in rRNA + S-adenosyl-L-homocysteine + H(+)</text>
        <dbReference type="Rhea" id="RHEA:48628"/>
        <dbReference type="Rhea" id="RHEA-COMP:12164"/>
        <dbReference type="Rhea" id="RHEA-COMP:12165"/>
        <dbReference type="ChEBI" id="CHEBI:15378"/>
        <dbReference type="ChEBI" id="CHEBI:57856"/>
        <dbReference type="ChEBI" id="CHEBI:59789"/>
        <dbReference type="ChEBI" id="CHEBI:90675"/>
        <dbReference type="ChEBI" id="CHEBI:90676"/>
    </reaction>
</comment>
<comment type="function">
    <text evidence="8">Probable methyltransferase involved in the maturation of rRNA and in the biogenesis of ribosomal subunits.</text>
</comment>
<dbReference type="InterPro" id="IPR050082">
    <property type="entry name" value="RNA_methyltr_RlmE"/>
</dbReference>
<feature type="active site" description="Proton acceptor" evidence="8">
    <location>
        <position position="157"/>
    </location>
</feature>
<feature type="region of interest" description="Disordered" evidence="9">
    <location>
        <begin position="534"/>
        <end position="605"/>
    </location>
</feature>
<dbReference type="GO" id="GO:0005730">
    <property type="term" value="C:nucleolus"/>
    <property type="evidence" value="ECO:0007669"/>
    <property type="project" value="UniProtKB-SubCell"/>
</dbReference>
<keyword evidence="6 8" id="KW-0949">S-adenosyl-L-methionine</keyword>
<keyword evidence="5 8" id="KW-0808">Transferase</keyword>
<organism evidence="13">
    <name type="scientific">Arion vulgaris</name>
    <dbReference type="NCBI Taxonomy" id="1028688"/>
    <lineage>
        <taxon>Eukaryota</taxon>
        <taxon>Metazoa</taxon>
        <taxon>Spiralia</taxon>
        <taxon>Lophotrochozoa</taxon>
        <taxon>Mollusca</taxon>
        <taxon>Gastropoda</taxon>
        <taxon>Heterobranchia</taxon>
        <taxon>Euthyneura</taxon>
        <taxon>Panpulmonata</taxon>
        <taxon>Eupulmonata</taxon>
        <taxon>Stylommatophora</taxon>
        <taxon>Helicina</taxon>
        <taxon>Arionoidea</taxon>
        <taxon>Arionidae</taxon>
        <taxon>Arion</taxon>
    </lineage>
</organism>
<evidence type="ECO:0000259" key="10">
    <source>
        <dbReference type="Pfam" id="PF01728"/>
    </source>
</evidence>
<dbReference type="EMBL" id="HACG01029756">
    <property type="protein sequence ID" value="CEK76621.1"/>
    <property type="molecule type" value="Transcribed_RNA"/>
</dbReference>
<feature type="compositionally biased region" description="Acidic residues" evidence="9">
    <location>
        <begin position="433"/>
        <end position="443"/>
    </location>
</feature>
<feature type="coiled-coil region" evidence="8">
    <location>
        <begin position="718"/>
        <end position="755"/>
    </location>
</feature>
<dbReference type="Pfam" id="PF01728">
    <property type="entry name" value="FtsJ"/>
    <property type="match status" value="1"/>
</dbReference>
<comment type="subcellular location">
    <subcellularLocation>
        <location evidence="1 8">Nucleus</location>
        <location evidence="1 8">Nucleolus</location>
    </subcellularLocation>
</comment>
<keyword evidence="2 8" id="KW-0690">Ribosome biogenesis</keyword>
<dbReference type="Gene3D" id="3.40.50.150">
    <property type="entry name" value="Vaccinia Virus protein VP39"/>
    <property type="match status" value="1"/>
</dbReference>
<protein>
    <recommendedName>
        <fullName evidence="8">Putative rRNA methyltransferase</fullName>
        <ecNumber evidence="8">2.1.1.-</ecNumber>
    </recommendedName>
    <alternativeName>
        <fullName evidence="8">2'-O-ribose RNA methyltransferase SPB1 homolog</fullName>
    </alternativeName>
</protein>
<dbReference type="InterPro" id="IPR002877">
    <property type="entry name" value="RNA_MeTrfase_FtsJ_dom"/>
</dbReference>
<feature type="domain" description="Ribosomal RNA methyltransferase FtsJ" evidence="10">
    <location>
        <begin position="24"/>
        <end position="200"/>
    </location>
</feature>
<evidence type="ECO:0000259" key="12">
    <source>
        <dbReference type="Pfam" id="PF11861"/>
    </source>
</evidence>
<dbReference type="InterPro" id="IPR015507">
    <property type="entry name" value="rRNA-MeTfrase_E"/>
</dbReference>
<feature type="compositionally biased region" description="Acidic residues" evidence="9">
    <location>
        <begin position="593"/>
        <end position="605"/>
    </location>
</feature>
<feature type="compositionally biased region" description="Basic and acidic residues" evidence="9">
    <location>
        <begin position="325"/>
        <end position="337"/>
    </location>
</feature>
<dbReference type="PANTHER" id="PTHR10920">
    <property type="entry name" value="RIBOSOMAL RNA METHYLTRANSFERASE"/>
    <property type="match status" value="1"/>
</dbReference>
<dbReference type="GO" id="GO:0030687">
    <property type="term" value="C:preribosome, large subunit precursor"/>
    <property type="evidence" value="ECO:0007669"/>
    <property type="project" value="TreeGrafter"/>
</dbReference>
<evidence type="ECO:0000313" key="13">
    <source>
        <dbReference type="EMBL" id="CEK76621.1"/>
    </source>
</evidence>
<feature type="compositionally biased region" description="Acidic residues" evidence="9">
    <location>
        <begin position="567"/>
        <end position="580"/>
    </location>
</feature>
<dbReference type="InterPro" id="IPR012920">
    <property type="entry name" value="rRNA_MeTfrase_SPB1-like_C"/>
</dbReference>
<gene>
    <name evidence="13" type="primary">ORF100791</name>
</gene>
<keyword evidence="7 8" id="KW-0539">Nucleus</keyword>
<dbReference type="GO" id="GO:0008650">
    <property type="term" value="F:rRNA (uridine-2'-O-)-methyltransferase activity"/>
    <property type="evidence" value="ECO:0007669"/>
    <property type="project" value="TreeGrafter"/>
</dbReference>
<feature type="domain" description="Ribosomal RNA methyltransferase SPB1-like C-terminal" evidence="11">
    <location>
        <begin position="599"/>
        <end position="818"/>
    </location>
</feature>
<sequence>MGKKLKVGKSRKDKFYHLAKETGYRSRAAFKLIQLNRKFEFLQRSNVIIDLCAAPGGWLQVASENAPMSNLIIGVDLVSIPPIRNVKTYQEDITTEKCRQVLKKELHTAKADCVLNDGAPNVGKNWIHDAFQQAELTLHALRLATDFLRKGGWFVTKVFRSKDYDALMWVFGQLFKNVHATKPQASRNESAEIFVVCQGYIAPDKIDPKFLDPKYVFQEVDKTPRPSIDLIHPEKKKRQREGYPEGDYTLFFSLPVTQFFSSDSYMDLLAQSSEIVLDSEEIKNHRLTTSEIKECIKDIKVLGKKEIKSVFLWRKKVKKDLEKAKETAEAGDDKSPDADTEDVAEEKDVDEMDEADIDELENLLEQKNKEELAAMKKAKKKVRKAQMKQKARIDMKMTIPGDQPDIQDDINMFDITKIRSRKELTDVEKGDLDKEDIFEDSDDEGKSKRRPREYFDKDVKKYRGVQAGDSTDEEEEMEEEPEFEENADSDAEEEDDEQNEDERPENANPLIIDLGETKRIRTDKQTAWFKKAAFADLDDDIEDDVDLEEYPNVAKKNKRKDKGENKSDEDEETNGQDTDERDSGFDMGSHDESGDDDDDSDDYDFEEAFNKNKKRKKRVAAKTSMIDGIEVVSKSSLDPSLQLDCEGLAIGTAMIESRKRKREIVDSAYHRYMFDDDHLPDWFVSEEKKHMRVQRPVSKEEMEEYKLKMKSVDAQPIKKIAEARARKKRKMLKRHEKARNKANAISDTIDTSEKEKWQQIKQIYKKAGLLSKAKQSVTYVVAKQGAGKKVRRPAGVKGHFKVVDGRMKKDVRAQQRSEAKSRGKKKPAHRGRVRK</sequence>
<keyword evidence="8" id="KW-0175">Coiled coil</keyword>
<dbReference type="HAMAP" id="MF_03163">
    <property type="entry name" value="RNA_methyltr_E_SPB1"/>
    <property type="match status" value="1"/>
</dbReference>